<dbReference type="AlphaFoldDB" id="A0A9J6ARZ4"/>
<name>A0A9J6ARZ4_SOLCO</name>
<reference evidence="1 2" key="1">
    <citation type="submission" date="2020-09" db="EMBL/GenBank/DDBJ databases">
        <title>De no assembly of potato wild relative species, Solanum commersonii.</title>
        <authorList>
            <person name="Cho K."/>
        </authorList>
    </citation>
    <scope>NUCLEOTIDE SEQUENCE [LARGE SCALE GENOMIC DNA]</scope>
    <source>
        <strain evidence="1">LZ3.2</strain>
        <tissue evidence="1">Leaf</tissue>
    </source>
</reference>
<proteinExistence type="predicted"/>
<accession>A0A9J6ARZ4</accession>
<keyword evidence="2" id="KW-1185">Reference proteome</keyword>
<comment type="caution">
    <text evidence="1">The sequence shown here is derived from an EMBL/GenBank/DDBJ whole genome shotgun (WGS) entry which is preliminary data.</text>
</comment>
<protein>
    <submittedName>
        <fullName evidence="1">Uncharacterized protein</fullName>
    </submittedName>
</protein>
<organism evidence="1 2">
    <name type="scientific">Solanum commersonii</name>
    <name type="common">Commerson's wild potato</name>
    <name type="synonym">Commerson's nightshade</name>
    <dbReference type="NCBI Taxonomy" id="4109"/>
    <lineage>
        <taxon>Eukaryota</taxon>
        <taxon>Viridiplantae</taxon>
        <taxon>Streptophyta</taxon>
        <taxon>Embryophyta</taxon>
        <taxon>Tracheophyta</taxon>
        <taxon>Spermatophyta</taxon>
        <taxon>Magnoliopsida</taxon>
        <taxon>eudicotyledons</taxon>
        <taxon>Gunneridae</taxon>
        <taxon>Pentapetalae</taxon>
        <taxon>asterids</taxon>
        <taxon>lamiids</taxon>
        <taxon>Solanales</taxon>
        <taxon>Solanaceae</taxon>
        <taxon>Solanoideae</taxon>
        <taxon>Solaneae</taxon>
        <taxon>Solanum</taxon>
    </lineage>
</organism>
<gene>
    <name evidence="1" type="ORF">H5410_012366</name>
</gene>
<evidence type="ECO:0000313" key="1">
    <source>
        <dbReference type="EMBL" id="KAG5627148.1"/>
    </source>
</evidence>
<dbReference type="EMBL" id="JACXVP010000002">
    <property type="protein sequence ID" value="KAG5627148.1"/>
    <property type="molecule type" value="Genomic_DNA"/>
</dbReference>
<dbReference type="Proteomes" id="UP000824120">
    <property type="component" value="Chromosome 2"/>
</dbReference>
<evidence type="ECO:0000313" key="2">
    <source>
        <dbReference type="Proteomes" id="UP000824120"/>
    </source>
</evidence>
<sequence>MTAFRQFPAILTADYIVQANDAAILFAVVFFDGSDHSVSANAGGMNEAMDFFSSGKGHMPRSGSTSQSRSNPPIGAGFRYNKNNLTTIALFIVITVIGRVTLKLLVTNCMDILIIGKYMQLLQLINPDKAKSNFDTITTTHASGMMICPSLIPDVDKWIIDTGASKHMGTQLKSQQDQVTTANVVSSTT</sequence>